<dbReference type="PANTHER" id="PTHR46193:SF18">
    <property type="entry name" value="HEXITOL PHOSPHATASE B"/>
    <property type="match status" value="1"/>
</dbReference>
<dbReference type="CDD" id="cd07505">
    <property type="entry name" value="HAD_BPGM-like"/>
    <property type="match status" value="1"/>
</dbReference>
<dbReference type="InterPro" id="IPR041492">
    <property type="entry name" value="HAD_2"/>
</dbReference>
<dbReference type="OrthoDB" id="9812856at2"/>
<feature type="region of interest" description="Disordered" evidence="6">
    <location>
        <begin position="225"/>
        <end position="245"/>
    </location>
</feature>
<dbReference type="InterPro" id="IPR036412">
    <property type="entry name" value="HAD-like_sf"/>
</dbReference>
<keyword evidence="8" id="KW-1185">Reference proteome</keyword>
<dbReference type="SFLD" id="SFLDG01135">
    <property type="entry name" value="C1.5.6:_HAD__Beta-PGM__Phospha"/>
    <property type="match status" value="1"/>
</dbReference>
<keyword evidence="3" id="KW-0479">Metal-binding</keyword>
<evidence type="ECO:0000313" key="7">
    <source>
        <dbReference type="EMBL" id="TVT39270.1"/>
    </source>
</evidence>
<dbReference type="SFLD" id="SFLDS00003">
    <property type="entry name" value="Haloacid_Dehalogenase"/>
    <property type="match status" value="1"/>
</dbReference>
<dbReference type="InterPro" id="IPR023198">
    <property type="entry name" value="PGP-like_dom2"/>
</dbReference>
<reference evidence="7 8" key="1">
    <citation type="submission" date="2019-07" db="EMBL/GenBank/DDBJ databases">
        <title>Hymenobacter sp. straun FUR1 Genome sequencing and assembly.</title>
        <authorList>
            <person name="Chhetri G."/>
        </authorList>
    </citation>
    <scope>NUCLEOTIDE SEQUENCE [LARGE SCALE GENOMIC DNA]</scope>
    <source>
        <strain evidence="7 8">Fur1</strain>
    </source>
</reference>
<comment type="cofactor">
    <cofactor evidence="1">
        <name>Mg(2+)</name>
        <dbReference type="ChEBI" id="CHEBI:18420"/>
    </cofactor>
</comment>
<name>A0A558BRY2_9BACT</name>
<dbReference type="EMBL" id="VMRJ01000004">
    <property type="protein sequence ID" value="TVT39270.1"/>
    <property type="molecule type" value="Genomic_DNA"/>
</dbReference>
<evidence type="ECO:0000256" key="6">
    <source>
        <dbReference type="SAM" id="MobiDB-lite"/>
    </source>
</evidence>
<evidence type="ECO:0000256" key="2">
    <source>
        <dbReference type="ARBA" id="ARBA00006171"/>
    </source>
</evidence>
<keyword evidence="5" id="KW-0119">Carbohydrate metabolism</keyword>
<dbReference type="InterPro" id="IPR023214">
    <property type="entry name" value="HAD_sf"/>
</dbReference>
<evidence type="ECO:0000256" key="3">
    <source>
        <dbReference type="ARBA" id="ARBA00022723"/>
    </source>
</evidence>
<dbReference type="GO" id="GO:0003824">
    <property type="term" value="F:catalytic activity"/>
    <property type="evidence" value="ECO:0007669"/>
    <property type="project" value="UniProtKB-ARBA"/>
</dbReference>
<evidence type="ECO:0000256" key="1">
    <source>
        <dbReference type="ARBA" id="ARBA00001946"/>
    </source>
</evidence>
<keyword evidence="4" id="KW-0460">Magnesium</keyword>
<dbReference type="SFLD" id="SFLDG01129">
    <property type="entry name" value="C1.5:_HAD__Beta-PGM__Phosphata"/>
    <property type="match status" value="1"/>
</dbReference>
<organism evidence="7 8">
    <name type="scientific">Hymenobacter setariae</name>
    <dbReference type="NCBI Taxonomy" id="2594794"/>
    <lineage>
        <taxon>Bacteria</taxon>
        <taxon>Pseudomonadati</taxon>
        <taxon>Bacteroidota</taxon>
        <taxon>Cytophagia</taxon>
        <taxon>Cytophagales</taxon>
        <taxon>Hymenobacteraceae</taxon>
        <taxon>Hymenobacter</taxon>
    </lineage>
</organism>
<comment type="caution">
    <text evidence="7">The sequence shown here is derived from an EMBL/GenBank/DDBJ whole genome shotgun (WGS) entry which is preliminary data.</text>
</comment>
<evidence type="ECO:0000256" key="5">
    <source>
        <dbReference type="ARBA" id="ARBA00023277"/>
    </source>
</evidence>
<dbReference type="Gene3D" id="1.10.150.240">
    <property type="entry name" value="Putative phosphatase, domain 2"/>
    <property type="match status" value="1"/>
</dbReference>
<dbReference type="Pfam" id="PF13419">
    <property type="entry name" value="HAD_2"/>
    <property type="match status" value="1"/>
</dbReference>
<accession>A0A558BRY2</accession>
<dbReference type="RefSeq" id="WP_144849966.1">
    <property type="nucleotide sequence ID" value="NZ_VMRJ01000004.1"/>
</dbReference>
<dbReference type="PANTHER" id="PTHR46193">
    <property type="entry name" value="6-PHOSPHOGLUCONATE PHOSPHATASE"/>
    <property type="match status" value="1"/>
</dbReference>
<dbReference type="PRINTS" id="PR00413">
    <property type="entry name" value="HADHALOGNASE"/>
</dbReference>
<dbReference type="InterPro" id="IPR006439">
    <property type="entry name" value="HAD-SF_hydro_IA"/>
</dbReference>
<protein>
    <submittedName>
        <fullName evidence="7">HAD family phosphatase</fullName>
    </submittedName>
</protein>
<comment type="similarity">
    <text evidence="2">Belongs to the HAD-like hydrolase superfamily. CbbY/CbbZ/Gph/YieH family.</text>
</comment>
<dbReference type="SUPFAM" id="SSF56784">
    <property type="entry name" value="HAD-like"/>
    <property type="match status" value="1"/>
</dbReference>
<proteinExistence type="inferred from homology"/>
<dbReference type="GO" id="GO:0046872">
    <property type="term" value="F:metal ion binding"/>
    <property type="evidence" value="ECO:0007669"/>
    <property type="project" value="UniProtKB-KW"/>
</dbReference>
<sequence length="245" mass="27213">MPALQALIFDMDGVIIDNTPIQARAFQLLFRDLDLKADANDLLRRFNGMPATEILEQLFDEPQSKEDLKKYADQREFLYRTLYWDERQPLAGLVEFLAAARAAGLKIGLGSGSANDTLSYILDHLDLRRFFDVVVGADDVDAGKPHPETYATVAEKLGVASANCLVFEDSILGEHAAYKAGMHCIAVLTNLAKADFQAPLLAIKDFTELTPERLRELFSQLGEAPKADDEVAKDQDLQPVEENKN</sequence>
<dbReference type="NCBIfam" id="TIGR01509">
    <property type="entry name" value="HAD-SF-IA-v3"/>
    <property type="match status" value="1"/>
</dbReference>
<dbReference type="InterPro" id="IPR051600">
    <property type="entry name" value="Beta-PGM-like"/>
</dbReference>
<dbReference type="AlphaFoldDB" id="A0A558BRY2"/>
<dbReference type="Proteomes" id="UP000317624">
    <property type="component" value="Unassembled WGS sequence"/>
</dbReference>
<dbReference type="Gene3D" id="3.40.50.1000">
    <property type="entry name" value="HAD superfamily/HAD-like"/>
    <property type="match status" value="1"/>
</dbReference>
<gene>
    <name evidence="7" type="ORF">FNT36_16565</name>
</gene>
<evidence type="ECO:0000256" key="4">
    <source>
        <dbReference type="ARBA" id="ARBA00022842"/>
    </source>
</evidence>
<evidence type="ECO:0000313" key="8">
    <source>
        <dbReference type="Proteomes" id="UP000317624"/>
    </source>
</evidence>